<sequence>MSVGPRYHLGHVSSGSFICEYIGEFLDEKEDEEIPKRYPTHNNNLKVEFDSLRRKDEDGFTIYVVRYGNVGRFINCSCSSNLYFTYHYNYHIDHVCDKNSNMNRKNCRCGSRKYF</sequence>
<evidence type="ECO:0000313" key="2">
    <source>
        <dbReference type="EnsemblPlants" id="Solyc03g093715.1.1"/>
    </source>
</evidence>
<evidence type="ECO:0000259" key="1">
    <source>
        <dbReference type="Pfam" id="PF00856"/>
    </source>
</evidence>
<dbReference type="InParanoid" id="A0A3Q7FLG0"/>
<dbReference type="EnsemblPlants" id="Solyc03g093715.1.1">
    <property type="protein sequence ID" value="Solyc03g093715.1.1"/>
    <property type="gene ID" value="Solyc03g093715.1"/>
</dbReference>
<dbReference type="Gramene" id="Solyc03g093715.1.1">
    <property type="protein sequence ID" value="Solyc03g093715.1.1"/>
    <property type="gene ID" value="Solyc03g093715.1"/>
</dbReference>
<dbReference type="STRING" id="4081.A0A3Q7FLG0"/>
<dbReference type="InterPro" id="IPR001214">
    <property type="entry name" value="SET_dom"/>
</dbReference>
<dbReference type="Gene3D" id="2.170.270.10">
    <property type="entry name" value="SET domain"/>
    <property type="match status" value="1"/>
</dbReference>
<protein>
    <recommendedName>
        <fullName evidence="1">SET domain-containing protein</fullName>
    </recommendedName>
</protein>
<keyword evidence="3" id="KW-1185">Reference proteome</keyword>
<dbReference type="Proteomes" id="UP000004994">
    <property type="component" value="Chromosome 3"/>
</dbReference>
<dbReference type="InterPro" id="IPR051357">
    <property type="entry name" value="H3K9_HMTase_SUVAR3-9"/>
</dbReference>
<proteinExistence type="predicted"/>
<dbReference type="AlphaFoldDB" id="A0A3Q7FLG0"/>
<reference evidence="2" key="2">
    <citation type="submission" date="2019-01" db="UniProtKB">
        <authorList>
            <consortium name="EnsemblPlants"/>
        </authorList>
    </citation>
    <scope>IDENTIFICATION</scope>
    <source>
        <strain evidence="2">cv. Heinz 1706</strain>
    </source>
</reference>
<dbReference type="PANTHER" id="PTHR45660:SF86">
    <property type="entry name" value="HISTONE-LYSINE N-METHYLTRANSFERASE, H3 LYSINE-9 SPECIFIC SUVH6-LIKE"/>
    <property type="match status" value="1"/>
</dbReference>
<accession>A0A3Q7FLG0</accession>
<name>A0A3Q7FLG0_SOLLC</name>
<dbReference type="SUPFAM" id="SSF82199">
    <property type="entry name" value="SET domain"/>
    <property type="match status" value="1"/>
</dbReference>
<organism evidence="2">
    <name type="scientific">Solanum lycopersicum</name>
    <name type="common">Tomato</name>
    <name type="synonym">Lycopersicon esculentum</name>
    <dbReference type="NCBI Taxonomy" id="4081"/>
    <lineage>
        <taxon>Eukaryota</taxon>
        <taxon>Viridiplantae</taxon>
        <taxon>Streptophyta</taxon>
        <taxon>Embryophyta</taxon>
        <taxon>Tracheophyta</taxon>
        <taxon>Spermatophyta</taxon>
        <taxon>Magnoliopsida</taxon>
        <taxon>eudicotyledons</taxon>
        <taxon>Gunneridae</taxon>
        <taxon>Pentapetalae</taxon>
        <taxon>asterids</taxon>
        <taxon>lamiids</taxon>
        <taxon>Solanales</taxon>
        <taxon>Solanaceae</taxon>
        <taxon>Solanoideae</taxon>
        <taxon>Solaneae</taxon>
        <taxon>Solanum</taxon>
        <taxon>Solanum subgen. Lycopersicon</taxon>
    </lineage>
</organism>
<evidence type="ECO:0000313" key="3">
    <source>
        <dbReference type="Proteomes" id="UP000004994"/>
    </source>
</evidence>
<dbReference type="Pfam" id="PF00856">
    <property type="entry name" value="SET"/>
    <property type="match status" value="1"/>
</dbReference>
<reference evidence="2" key="1">
    <citation type="journal article" date="2012" name="Nature">
        <title>The tomato genome sequence provides insights into fleshy fruit evolution.</title>
        <authorList>
            <consortium name="Tomato Genome Consortium"/>
        </authorList>
    </citation>
    <scope>NUCLEOTIDE SEQUENCE [LARGE SCALE GENOMIC DNA]</scope>
    <source>
        <strain evidence="2">cv. Heinz 1706</strain>
    </source>
</reference>
<feature type="domain" description="SET" evidence="1">
    <location>
        <begin position="12"/>
        <end position="92"/>
    </location>
</feature>
<dbReference type="PANTHER" id="PTHR45660">
    <property type="entry name" value="HISTONE-LYSINE N-METHYLTRANSFERASE SETMAR"/>
    <property type="match status" value="1"/>
</dbReference>
<dbReference type="InterPro" id="IPR046341">
    <property type="entry name" value="SET_dom_sf"/>
</dbReference>